<sequence>MYAIVETGGKQFRVEEGRTINIQKIQAEAGSELVLDKVLLVDKSGDVTVGQPFVGNAKISCEVVGHGRDKKIIVFHKRRRKGFMKKQGHRQDFTTIKIKAIEA</sequence>
<accession>A0A846QLC7</accession>
<dbReference type="GO" id="GO:0005840">
    <property type="term" value="C:ribosome"/>
    <property type="evidence" value="ECO:0007669"/>
    <property type="project" value="UniProtKB-KW"/>
</dbReference>
<dbReference type="GO" id="GO:0005737">
    <property type="term" value="C:cytoplasm"/>
    <property type="evidence" value="ECO:0007669"/>
    <property type="project" value="UniProtKB-ARBA"/>
</dbReference>
<protein>
    <recommendedName>
        <fullName evidence="6">Large ribosomal subunit protein bL21</fullName>
    </recommendedName>
</protein>
<dbReference type="GO" id="GO:0006412">
    <property type="term" value="P:translation"/>
    <property type="evidence" value="ECO:0007669"/>
    <property type="project" value="UniProtKB-UniRule"/>
</dbReference>
<evidence type="ECO:0000256" key="3">
    <source>
        <dbReference type="ARBA" id="ARBA00022884"/>
    </source>
</evidence>
<name>A0A846QLC7_9BACT</name>
<reference evidence="8 9" key="1">
    <citation type="submission" date="2020-03" db="EMBL/GenBank/DDBJ databases">
        <title>Genomic Encyclopedia of Type Strains, Phase IV (KMG-IV): sequencing the most valuable type-strain genomes for metagenomic binning, comparative biology and taxonomic classification.</title>
        <authorList>
            <person name="Goeker M."/>
        </authorList>
    </citation>
    <scope>NUCLEOTIDE SEQUENCE [LARGE SCALE GENOMIC DNA]</scope>
    <source>
        <strain evidence="8 9">DSM 24233</strain>
    </source>
</reference>
<dbReference type="SUPFAM" id="SSF141091">
    <property type="entry name" value="L21p-like"/>
    <property type="match status" value="1"/>
</dbReference>
<dbReference type="GO" id="GO:0019843">
    <property type="term" value="F:rRNA binding"/>
    <property type="evidence" value="ECO:0007669"/>
    <property type="project" value="UniProtKB-UniRule"/>
</dbReference>
<dbReference type="GO" id="GO:0003735">
    <property type="term" value="F:structural constituent of ribosome"/>
    <property type="evidence" value="ECO:0007669"/>
    <property type="project" value="InterPro"/>
</dbReference>
<keyword evidence="4 6" id="KW-0689">Ribosomal protein</keyword>
<dbReference type="InterPro" id="IPR036164">
    <property type="entry name" value="bL21-like_sf"/>
</dbReference>
<proteinExistence type="inferred from homology"/>
<dbReference type="Pfam" id="PF00829">
    <property type="entry name" value="Ribosomal_L21p"/>
    <property type="match status" value="1"/>
</dbReference>
<comment type="function">
    <text evidence="6 7">This protein binds to 23S rRNA in the presence of protein L20.</text>
</comment>
<dbReference type="EMBL" id="JAATJA010000003">
    <property type="protein sequence ID" value="NJB68921.1"/>
    <property type="molecule type" value="Genomic_DNA"/>
</dbReference>
<evidence type="ECO:0000256" key="1">
    <source>
        <dbReference type="ARBA" id="ARBA00008563"/>
    </source>
</evidence>
<dbReference type="PANTHER" id="PTHR21349">
    <property type="entry name" value="50S RIBOSOMAL PROTEIN L21"/>
    <property type="match status" value="1"/>
</dbReference>
<comment type="subunit">
    <text evidence="6">Part of the 50S ribosomal subunit. Contacts protein L20.</text>
</comment>
<dbReference type="Proteomes" id="UP000580856">
    <property type="component" value="Unassembled WGS sequence"/>
</dbReference>
<keyword evidence="3 6" id="KW-0694">RNA-binding</keyword>
<dbReference type="AlphaFoldDB" id="A0A846QLC7"/>
<dbReference type="NCBIfam" id="TIGR00061">
    <property type="entry name" value="L21"/>
    <property type="match status" value="1"/>
</dbReference>
<evidence type="ECO:0000256" key="4">
    <source>
        <dbReference type="ARBA" id="ARBA00022980"/>
    </source>
</evidence>
<comment type="caution">
    <text evidence="8">The sequence shown here is derived from an EMBL/GenBank/DDBJ whole genome shotgun (WGS) entry which is preliminary data.</text>
</comment>
<evidence type="ECO:0000256" key="6">
    <source>
        <dbReference type="HAMAP-Rule" id="MF_01363"/>
    </source>
</evidence>
<dbReference type="InterPro" id="IPR028909">
    <property type="entry name" value="bL21-like"/>
</dbReference>
<dbReference type="GO" id="GO:1990904">
    <property type="term" value="C:ribonucleoprotein complex"/>
    <property type="evidence" value="ECO:0007669"/>
    <property type="project" value="UniProtKB-KW"/>
</dbReference>
<dbReference type="InterPro" id="IPR001787">
    <property type="entry name" value="Ribosomal_bL21"/>
</dbReference>
<evidence type="ECO:0000256" key="2">
    <source>
        <dbReference type="ARBA" id="ARBA00022730"/>
    </source>
</evidence>
<dbReference type="HAMAP" id="MF_01363">
    <property type="entry name" value="Ribosomal_bL21"/>
    <property type="match status" value="1"/>
</dbReference>
<evidence type="ECO:0000256" key="5">
    <source>
        <dbReference type="ARBA" id="ARBA00023274"/>
    </source>
</evidence>
<keyword evidence="2 6" id="KW-0699">rRNA-binding</keyword>
<dbReference type="RefSeq" id="WP_167942017.1">
    <property type="nucleotide sequence ID" value="NZ_JAATJA010000003.1"/>
</dbReference>
<comment type="similarity">
    <text evidence="1 6 7">Belongs to the bacterial ribosomal protein bL21 family.</text>
</comment>
<evidence type="ECO:0000256" key="7">
    <source>
        <dbReference type="RuleBase" id="RU000562"/>
    </source>
</evidence>
<evidence type="ECO:0000313" key="8">
    <source>
        <dbReference type="EMBL" id="NJB68921.1"/>
    </source>
</evidence>
<organism evidence="8 9">
    <name type="scientific">Desulfobaculum xiamenense</name>
    <dbReference type="NCBI Taxonomy" id="995050"/>
    <lineage>
        <taxon>Bacteria</taxon>
        <taxon>Pseudomonadati</taxon>
        <taxon>Thermodesulfobacteriota</taxon>
        <taxon>Desulfovibrionia</taxon>
        <taxon>Desulfovibrionales</taxon>
        <taxon>Desulfovibrionaceae</taxon>
        <taxon>Desulfobaculum</taxon>
    </lineage>
</organism>
<evidence type="ECO:0000313" key="9">
    <source>
        <dbReference type="Proteomes" id="UP000580856"/>
    </source>
</evidence>
<keyword evidence="5 6" id="KW-0687">Ribonucleoprotein</keyword>
<dbReference type="PANTHER" id="PTHR21349:SF0">
    <property type="entry name" value="LARGE RIBOSOMAL SUBUNIT PROTEIN BL21M"/>
    <property type="match status" value="1"/>
</dbReference>
<gene>
    <name evidence="6" type="primary">rplU</name>
    <name evidence="8" type="ORF">GGQ74_002615</name>
</gene>
<keyword evidence="9" id="KW-1185">Reference proteome</keyword>